<dbReference type="InterPro" id="IPR027437">
    <property type="entry name" value="Rbsml_uS13_C"/>
</dbReference>
<proteinExistence type="inferred from homology"/>
<dbReference type="STRING" id="1004156.AYP45_15175"/>
<evidence type="ECO:0000313" key="11">
    <source>
        <dbReference type="Proteomes" id="UP000189681"/>
    </source>
</evidence>
<dbReference type="Gene3D" id="4.10.910.10">
    <property type="entry name" value="30s ribosomal protein s13, domain 2"/>
    <property type="match status" value="1"/>
</dbReference>
<comment type="similarity">
    <text evidence="1 7 8">Belongs to the universal ribosomal protein uS13 family.</text>
</comment>
<protein>
    <recommendedName>
        <fullName evidence="6 7">Small ribosomal subunit protein uS13</fullName>
    </recommendedName>
</protein>
<evidence type="ECO:0000256" key="2">
    <source>
        <dbReference type="ARBA" id="ARBA00022730"/>
    </source>
</evidence>
<comment type="subunit">
    <text evidence="7">Part of the 30S ribosomal subunit. Forms a loose heterodimer with protein S19. Forms two bridges to the 50S subunit in the 70S ribosome.</text>
</comment>
<dbReference type="GO" id="GO:0006412">
    <property type="term" value="P:translation"/>
    <property type="evidence" value="ECO:0007669"/>
    <property type="project" value="UniProtKB-UniRule"/>
</dbReference>
<feature type="region of interest" description="Disordered" evidence="9">
    <location>
        <begin position="102"/>
        <end position="127"/>
    </location>
</feature>
<keyword evidence="7" id="KW-0820">tRNA-binding</keyword>
<evidence type="ECO:0000256" key="5">
    <source>
        <dbReference type="ARBA" id="ARBA00023274"/>
    </source>
</evidence>
<dbReference type="SUPFAM" id="SSF46946">
    <property type="entry name" value="S13-like H2TH domain"/>
    <property type="match status" value="1"/>
</dbReference>
<dbReference type="GO" id="GO:0019843">
    <property type="term" value="F:rRNA binding"/>
    <property type="evidence" value="ECO:0007669"/>
    <property type="project" value="UniProtKB-UniRule"/>
</dbReference>
<dbReference type="InterPro" id="IPR010979">
    <property type="entry name" value="Ribosomal_uS13-like_H2TH"/>
</dbReference>
<name>A0A1V4AQL0_9BACT</name>
<feature type="compositionally biased region" description="Basic residues" evidence="9">
    <location>
        <begin position="102"/>
        <end position="118"/>
    </location>
</feature>
<dbReference type="Pfam" id="PF00416">
    <property type="entry name" value="Ribosomal_S13"/>
    <property type="match status" value="1"/>
</dbReference>
<dbReference type="FunFam" id="4.10.910.10:FF:000001">
    <property type="entry name" value="30S ribosomal protein S13"/>
    <property type="match status" value="1"/>
</dbReference>
<organism evidence="10 11">
    <name type="scientific">Candidatus Brocadia carolinensis</name>
    <dbReference type="NCBI Taxonomy" id="1004156"/>
    <lineage>
        <taxon>Bacteria</taxon>
        <taxon>Pseudomonadati</taxon>
        <taxon>Planctomycetota</taxon>
        <taxon>Candidatus Brocadiia</taxon>
        <taxon>Candidatus Brocadiales</taxon>
        <taxon>Candidatus Brocadiaceae</taxon>
        <taxon>Candidatus Brocadia</taxon>
    </lineage>
</organism>
<comment type="caution">
    <text evidence="10">The sequence shown here is derived from an EMBL/GenBank/DDBJ whole genome shotgun (WGS) entry which is preliminary data.</text>
</comment>
<dbReference type="GO" id="GO:0015935">
    <property type="term" value="C:small ribosomal subunit"/>
    <property type="evidence" value="ECO:0007669"/>
    <property type="project" value="TreeGrafter"/>
</dbReference>
<reference evidence="10 11" key="1">
    <citation type="journal article" date="2017" name="Water Res.">
        <title>Discovery and metagenomic analysis of an anammox bacterial enrichment related to Candidatus "Brocadia caroliniensis" in a full-scale glycerol-fed nitritation-denitritation separate centrate treatment process.</title>
        <authorList>
            <person name="Park H."/>
            <person name="Brotto A.C."/>
            <person name="van Loosdrecht M.C."/>
            <person name="Chandran K."/>
        </authorList>
    </citation>
    <scope>NUCLEOTIDE SEQUENCE [LARGE SCALE GENOMIC DNA]</scope>
    <source>
        <strain evidence="10">26THWARD</strain>
    </source>
</reference>
<dbReference type="PANTHER" id="PTHR10871">
    <property type="entry name" value="30S RIBOSOMAL PROTEIN S13/40S RIBOSOMAL PROTEIN S18"/>
    <property type="match status" value="1"/>
</dbReference>
<evidence type="ECO:0000256" key="4">
    <source>
        <dbReference type="ARBA" id="ARBA00022980"/>
    </source>
</evidence>
<keyword evidence="3 7" id="KW-0694">RNA-binding</keyword>
<dbReference type="PANTHER" id="PTHR10871:SF1">
    <property type="entry name" value="SMALL RIBOSOMAL SUBUNIT PROTEIN US13M"/>
    <property type="match status" value="1"/>
</dbReference>
<evidence type="ECO:0000256" key="1">
    <source>
        <dbReference type="ARBA" id="ARBA00008080"/>
    </source>
</evidence>
<dbReference type="InterPro" id="IPR019980">
    <property type="entry name" value="Ribosomal_uS13_bac-type"/>
</dbReference>
<evidence type="ECO:0000256" key="9">
    <source>
        <dbReference type="SAM" id="MobiDB-lite"/>
    </source>
</evidence>
<comment type="function">
    <text evidence="7">Located at the top of the head of the 30S subunit, it contacts several helices of the 16S rRNA. In the 70S ribosome it contacts the 23S rRNA (bridge B1a) and protein L5 of the 50S subunit (bridge B1b), connecting the 2 subunits; these bridges are implicated in subunit movement. Contacts the tRNAs in the A and P-sites.</text>
</comment>
<evidence type="ECO:0000256" key="3">
    <source>
        <dbReference type="ARBA" id="ARBA00022884"/>
    </source>
</evidence>
<dbReference type="PROSITE" id="PS00646">
    <property type="entry name" value="RIBOSOMAL_S13_1"/>
    <property type="match status" value="1"/>
</dbReference>
<dbReference type="InterPro" id="IPR001892">
    <property type="entry name" value="Ribosomal_uS13"/>
</dbReference>
<dbReference type="Gene3D" id="1.10.8.50">
    <property type="match status" value="1"/>
</dbReference>
<evidence type="ECO:0000256" key="6">
    <source>
        <dbReference type="ARBA" id="ARBA00035166"/>
    </source>
</evidence>
<dbReference type="AlphaFoldDB" id="A0A1V4AQL0"/>
<accession>A0A1V4AQL0</accession>
<dbReference type="GO" id="GO:0000049">
    <property type="term" value="F:tRNA binding"/>
    <property type="evidence" value="ECO:0007669"/>
    <property type="project" value="UniProtKB-UniRule"/>
</dbReference>
<evidence type="ECO:0000256" key="8">
    <source>
        <dbReference type="RuleBase" id="RU003830"/>
    </source>
</evidence>
<evidence type="ECO:0000256" key="7">
    <source>
        <dbReference type="HAMAP-Rule" id="MF_01315"/>
    </source>
</evidence>
<dbReference type="FunFam" id="1.10.8.50:FF:000001">
    <property type="entry name" value="30S ribosomal protein S13"/>
    <property type="match status" value="1"/>
</dbReference>
<dbReference type="InterPro" id="IPR018269">
    <property type="entry name" value="Ribosomal_uS13_CS"/>
</dbReference>
<keyword evidence="5 7" id="KW-0687">Ribonucleoprotein</keyword>
<dbReference type="PROSITE" id="PS50159">
    <property type="entry name" value="RIBOSOMAL_S13_2"/>
    <property type="match status" value="1"/>
</dbReference>
<gene>
    <name evidence="7" type="primary">rpsM</name>
    <name evidence="10" type="ORF">AYP45_15175</name>
</gene>
<dbReference type="GO" id="GO:0003735">
    <property type="term" value="F:structural constituent of ribosome"/>
    <property type="evidence" value="ECO:0007669"/>
    <property type="project" value="InterPro"/>
</dbReference>
<dbReference type="Proteomes" id="UP000189681">
    <property type="component" value="Unassembled WGS sequence"/>
</dbReference>
<sequence length="127" mass="14390">MPRIAGIDIPAEKRIVIALTYAYGIGKALSQRILKDLNIDENVRAKNLHEDQLSVLNAFIEKNFTVEGQLRRQEMQNIARLKSINCYRGIRHRVGLPVRGQRTKTNARTRKGRKKTVAGKKGVKELG</sequence>
<keyword evidence="2 7" id="KW-0699">rRNA-binding</keyword>
<dbReference type="NCBIfam" id="TIGR03631">
    <property type="entry name" value="uS13_bact"/>
    <property type="match status" value="1"/>
</dbReference>
<keyword evidence="4 7" id="KW-0689">Ribosomal protein</keyword>
<dbReference type="GO" id="GO:0005829">
    <property type="term" value="C:cytosol"/>
    <property type="evidence" value="ECO:0007669"/>
    <property type="project" value="TreeGrafter"/>
</dbReference>
<dbReference type="EMBL" id="AYTS01000148">
    <property type="protein sequence ID" value="OOP55391.1"/>
    <property type="molecule type" value="Genomic_DNA"/>
</dbReference>
<evidence type="ECO:0000313" key="10">
    <source>
        <dbReference type="EMBL" id="OOP55391.1"/>
    </source>
</evidence>
<dbReference type="HAMAP" id="MF_01315">
    <property type="entry name" value="Ribosomal_uS13"/>
    <property type="match status" value="1"/>
</dbReference>
<dbReference type="PIRSF" id="PIRSF002134">
    <property type="entry name" value="Ribosomal_S13"/>
    <property type="match status" value="1"/>
</dbReference>